<gene>
    <name evidence="3" type="ORF">CTE05_33370</name>
</gene>
<sequence length="168" mass="18035">MVTPSDASTDADVDRGAALRLSRPSVRFTPVRRWVVRTVSELHAVRGEVRDEVTHGARGGGDPQLDQVADDAALIATELVTNAIRHGRPPVLVLLLRDDARFLLSVGDRARGSAPRLAGTRPAGKGGFGLHIVRRLSRDLGWFRTGAAKVVWAEVGPARFTGRHGLPG</sequence>
<dbReference type="Pfam" id="PF13581">
    <property type="entry name" value="HATPase_c_2"/>
    <property type="match status" value="1"/>
</dbReference>
<dbReference type="OrthoDB" id="3297757at2"/>
<proteinExistence type="predicted"/>
<dbReference type="AlphaFoldDB" id="A0A511JP28"/>
<dbReference type="GO" id="GO:0004674">
    <property type="term" value="F:protein serine/threonine kinase activity"/>
    <property type="evidence" value="ECO:0007669"/>
    <property type="project" value="UniProtKB-KW"/>
</dbReference>
<dbReference type="PANTHER" id="PTHR35526:SF3">
    <property type="entry name" value="ANTI-SIGMA-F FACTOR RSBW"/>
    <property type="match status" value="1"/>
</dbReference>
<evidence type="ECO:0000259" key="2">
    <source>
        <dbReference type="Pfam" id="PF13581"/>
    </source>
</evidence>
<accession>A0A511JP28</accession>
<keyword evidence="4" id="KW-1185">Reference proteome</keyword>
<dbReference type="InterPro" id="IPR036890">
    <property type="entry name" value="HATPase_C_sf"/>
</dbReference>
<evidence type="ECO:0000256" key="1">
    <source>
        <dbReference type="ARBA" id="ARBA00022527"/>
    </source>
</evidence>
<dbReference type="CDD" id="cd16936">
    <property type="entry name" value="HATPase_RsbW-like"/>
    <property type="match status" value="1"/>
</dbReference>
<dbReference type="SUPFAM" id="SSF55874">
    <property type="entry name" value="ATPase domain of HSP90 chaperone/DNA topoisomerase II/histidine kinase"/>
    <property type="match status" value="1"/>
</dbReference>
<dbReference type="InterPro" id="IPR050267">
    <property type="entry name" value="Anti-sigma-factor_SerPK"/>
</dbReference>
<keyword evidence="1" id="KW-0808">Transferase</keyword>
<dbReference type="InterPro" id="IPR003594">
    <property type="entry name" value="HATPase_dom"/>
</dbReference>
<protein>
    <recommendedName>
        <fullName evidence="2">Histidine kinase/HSP90-like ATPase domain-containing protein</fullName>
    </recommendedName>
</protein>
<evidence type="ECO:0000313" key="3">
    <source>
        <dbReference type="EMBL" id="GEL99790.1"/>
    </source>
</evidence>
<evidence type="ECO:0000313" key="4">
    <source>
        <dbReference type="Proteomes" id="UP000321049"/>
    </source>
</evidence>
<dbReference type="PANTHER" id="PTHR35526">
    <property type="entry name" value="ANTI-SIGMA-F FACTOR RSBW-RELATED"/>
    <property type="match status" value="1"/>
</dbReference>
<keyword evidence="1" id="KW-0418">Kinase</keyword>
<keyword evidence="1" id="KW-0723">Serine/threonine-protein kinase</keyword>
<reference evidence="3 4" key="1">
    <citation type="submission" date="2019-07" db="EMBL/GenBank/DDBJ databases">
        <title>Whole genome shotgun sequence of Cellulomonas terrae NBRC 100819.</title>
        <authorList>
            <person name="Hosoyama A."/>
            <person name="Uohara A."/>
            <person name="Ohji S."/>
            <person name="Ichikawa N."/>
        </authorList>
    </citation>
    <scope>NUCLEOTIDE SEQUENCE [LARGE SCALE GENOMIC DNA]</scope>
    <source>
        <strain evidence="3 4">NBRC 100819</strain>
    </source>
</reference>
<dbReference type="Proteomes" id="UP000321049">
    <property type="component" value="Unassembled WGS sequence"/>
</dbReference>
<dbReference type="EMBL" id="BJWH01000021">
    <property type="protein sequence ID" value="GEL99790.1"/>
    <property type="molecule type" value="Genomic_DNA"/>
</dbReference>
<dbReference type="Gene3D" id="3.30.565.10">
    <property type="entry name" value="Histidine kinase-like ATPase, C-terminal domain"/>
    <property type="match status" value="1"/>
</dbReference>
<name>A0A511JP28_9CELL</name>
<organism evidence="3 4">
    <name type="scientific">Cellulomonas terrae</name>
    <dbReference type="NCBI Taxonomy" id="311234"/>
    <lineage>
        <taxon>Bacteria</taxon>
        <taxon>Bacillati</taxon>
        <taxon>Actinomycetota</taxon>
        <taxon>Actinomycetes</taxon>
        <taxon>Micrococcales</taxon>
        <taxon>Cellulomonadaceae</taxon>
        <taxon>Cellulomonas</taxon>
    </lineage>
</organism>
<feature type="domain" description="Histidine kinase/HSP90-like ATPase" evidence="2">
    <location>
        <begin position="67"/>
        <end position="152"/>
    </location>
</feature>
<comment type="caution">
    <text evidence="3">The sequence shown here is derived from an EMBL/GenBank/DDBJ whole genome shotgun (WGS) entry which is preliminary data.</text>
</comment>